<organism evidence="3 4">
    <name type="scientific">Entomortierella parvispora</name>
    <dbReference type="NCBI Taxonomy" id="205924"/>
    <lineage>
        <taxon>Eukaryota</taxon>
        <taxon>Fungi</taxon>
        <taxon>Fungi incertae sedis</taxon>
        <taxon>Mucoromycota</taxon>
        <taxon>Mortierellomycotina</taxon>
        <taxon>Mortierellomycetes</taxon>
        <taxon>Mortierellales</taxon>
        <taxon>Mortierellaceae</taxon>
        <taxon>Entomortierella</taxon>
    </lineage>
</organism>
<feature type="compositionally biased region" description="Basic and acidic residues" evidence="1">
    <location>
        <begin position="496"/>
        <end position="510"/>
    </location>
</feature>
<protein>
    <submittedName>
        <fullName evidence="3">Uncharacterized protein</fullName>
    </submittedName>
</protein>
<keyword evidence="2" id="KW-0812">Transmembrane</keyword>
<name>A0A9P3H2B9_9FUNG</name>
<dbReference type="OrthoDB" id="10041630at2759"/>
<accession>A0A9P3H2B9</accession>
<feature type="compositionally biased region" description="Acidic residues" evidence="1">
    <location>
        <begin position="579"/>
        <end position="601"/>
    </location>
</feature>
<evidence type="ECO:0000256" key="2">
    <source>
        <dbReference type="SAM" id="Phobius"/>
    </source>
</evidence>
<dbReference type="EMBL" id="BQFW01000002">
    <property type="protein sequence ID" value="GJJ68805.1"/>
    <property type="molecule type" value="Genomic_DNA"/>
</dbReference>
<dbReference type="AlphaFoldDB" id="A0A9P3H2B9"/>
<dbReference type="Proteomes" id="UP000827284">
    <property type="component" value="Unassembled WGS sequence"/>
</dbReference>
<evidence type="ECO:0000256" key="1">
    <source>
        <dbReference type="SAM" id="MobiDB-lite"/>
    </source>
</evidence>
<comment type="caution">
    <text evidence="3">The sequence shown here is derived from an EMBL/GenBank/DDBJ whole genome shotgun (WGS) entry which is preliminary data.</text>
</comment>
<feature type="transmembrane region" description="Helical" evidence="2">
    <location>
        <begin position="236"/>
        <end position="261"/>
    </location>
</feature>
<feature type="compositionally biased region" description="Low complexity" evidence="1">
    <location>
        <begin position="539"/>
        <end position="565"/>
    </location>
</feature>
<feature type="compositionally biased region" description="Low complexity" evidence="1">
    <location>
        <begin position="382"/>
        <end position="398"/>
    </location>
</feature>
<feature type="compositionally biased region" description="Gly residues" evidence="1">
    <location>
        <begin position="641"/>
        <end position="665"/>
    </location>
</feature>
<sequence>MPSRASTDKYREWIAQIGSGLEQLWDALLHSYDSASYKSMLELGFQCLILRSIFTILPYLAPSSFTYPLAPLFYPTLFLYRYLNPDPWDRLFMNTVRALECADRTDIVAKPSPKYYNQLERYIRRAAKAYVGVGTLQYLVGRTGFFSWPSIIMGLMATREYLKFKGIKKPSWMLFCAVLFIGPRWPVWLVRTIVLQEMLMYELLQPYLVRVDFKSWEERAWLSEHALELQGFALGAYFLCNLPFVGPAFIPVLFPAVAFLLTRSCGSMRNTSNGMSGDLLERLCPGSKIIALGQSKSVSGDWDQTSVSTLVRDDESKTSKASTHIKPRNHYKISEGVHGAVSTAEAMEDKDRTHHIRGTMHREAEKLAHGEAQRFRRRRMESPSSSSTTSHSISGGLSMIPGGFPSDTLPSQPSTNSSSNSNRTSKSKGGRPTKGDITREDYTKYNFSDRKTDASAPSAPPPPSGEGDDWQHSGDDSEVFREIGEPQLNSGTGPRTAREQAMRDAKEQRRWAKQQRILAKEQRRAASQERARARRETQRATSQRRPAGASSTSGSETSDSDTSGSRTPHTKEKESKLEEELEEGEEEDELLEEDEDEEEGEEVHGFDLEETIDDPYMTAIDQRGGFGFRGYRRGWERGRGRGTTGGWTRGGRGGRGNPRGGGRGLFRGQDVHGEPNDRNSGINDTERRTRGAPRAESEGGNSSGIFDGISGITASMSNLDKDLKGLDSHLSKTIKDSVSGWLKKWENPDEPGSYIMKINSLNDLFSNENNDKSKKKKK</sequence>
<keyword evidence="4" id="KW-1185">Reference proteome</keyword>
<keyword evidence="2" id="KW-1133">Transmembrane helix</keyword>
<proteinExistence type="predicted"/>
<feature type="compositionally biased region" description="Basic and acidic residues" evidence="1">
    <location>
        <begin position="360"/>
        <end position="374"/>
    </location>
</feature>
<feature type="transmembrane region" description="Helical" evidence="2">
    <location>
        <begin position="172"/>
        <end position="194"/>
    </location>
</feature>
<gene>
    <name evidence="3" type="ORF">EMPS_01151</name>
</gene>
<feature type="compositionally biased region" description="Basic and acidic residues" evidence="1">
    <location>
        <begin position="684"/>
        <end position="697"/>
    </location>
</feature>
<evidence type="ECO:0000313" key="4">
    <source>
        <dbReference type="Proteomes" id="UP000827284"/>
    </source>
</evidence>
<keyword evidence="2" id="KW-0472">Membrane</keyword>
<evidence type="ECO:0000313" key="3">
    <source>
        <dbReference type="EMBL" id="GJJ68805.1"/>
    </source>
</evidence>
<reference evidence="3" key="1">
    <citation type="submission" date="2021-11" db="EMBL/GenBank/DDBJ databases">
        <authorList>
            <person name="Herlambang A."/>
            <person name="Guo Y."/>
            <person name="Takashima Y."/>
            <person name="Nishizawa T."/>
        </authorList>
    </citation>
    <scope>NUCLEOTIDE SEQUENCE</scope>
    <source>
        <strain evidence="3">E1425</strain>
    </source>
</reference>
<feature type="compositionally biased region" description="Basic and acidic residues" evidence="1">
    <location>
        <begin position="469"/>
        <end position="484"/>
    </location>
</feature>
<feature type="compositionally biased region" description="Basic and acidic residues" evidence="1">
    <location>
        <begin position="569"/>
        <end position="578"/>
    </location>
</feature>
<feature type="compositionally biased region" description="Basic and acidic residues" evidence="1">
    <location>
        <begin position="518"/>
        <end position="538"/>
    </location>
</feature>
<feature type="region of interest" description="Disordered" evidence="1">
    <location>
        <begin position="358"/>
        <end position="711"/>
    </location>
</feature>
<reference evidence="3" key="2">
    <citation type="journal article" date="2022" name="Microbiol. Resour. Announc.">
        <title>Whole-Genome Sequence of Entomortierella parvispora E1425, a Mucoromycotan Fungus Associated with Burkholderiaceae-Related Endosymbiotic Bacteria.</title>
        <authorList>
            <person name="Herlambang A."/>
            <person name="Guo Y."/>
            <person name="Takashima Y."/>
            <person name="Narisawa K."/>
            <person name="Ohta H."/>
            <person name="Nishizawa T."/>
        </authorList>
    </citation>
    <scope>NUCLEOTIDE SEQUENCE</scope>
    <source>
        <strain evidence="3">E1425</strain>
    </source>
</reference>
<feature type="compositionally biased region" description="Basic and acidic residues" evidence="1">
    <location>
        <begin position="433"/>
        <end position="453"/>
    </location>
</feature>
<feature type="compositionally biased region" description="Low complexity" evidence="1">
    <location>
        <begin position="414"/>
        <end position="424"/>
    </location>
</feature>